<reference evidence="3" key="1">
    <citation type="journal article" date="2019" name="Int. J. Syst. Evol. Microbiol.">
        <title>The Global Catalogue of Microorganisms (GCM) 10K type strain sequencing project: providing services to taxonomists for standard genome sequencing and annotation.</title>
        <authorList>
            <consortium name="The Broad Institute Genomics Platform"/>
            <consortium name="The Broad Institute Genome Sequencing Center for Infectious Disease"/>
            <person name="Wu L."/>
            <person name="Ma J."/>
        </authorList>
    </citation>
    <scope>NUCLEOTIDE SEQUENCE [LARGE SCALE GENOMIC DNA]</scope>
    <source>
        <strain evidence="3">CGMCC 4.7349</strain>
    </source>
</reference>
<organism evidence="2 3">
    <name type="scientific">Streptomyces lasiicapitis</name>
    <dbReference type="NCBI Taxonomy" id="1923961"/>
    <lineage>
        <taxon>Bacteria</taxon>
        <taxon>Bacillati</taxon>
        <taxon>Actinomycetota</taxon>
        <taxon>Actinomycetes</taxon>
        <taxon>Kitasatosporales</taxon>
        <taxon>Streptomycetaceae</taxon>
        <taxon>Streptomyces</taxon>
    </lineage>
</organism>
<dbReference type="EMBL" id="BMNG01000027">
    <property type="protein sequence ID" value="GGO59181.1"/>
    <property type="molecule type" value="Genomic_DNA"/>
</dbReference>
<evidence type="ECO:0000313" key="2">
    <source>
        <dbReference type="EMBL" id="GGO59181.1"/>
    </source>
</evidence>
<protein>
    <recommendedName>
        <fullName evidence="4">Fibronectin type-III domain-containing protein</fullName>
    </recommendedName>
</protein>
<dbReference type="Proteomes" id="UP000656881">
    <property type="component" value="Unassembled WGS sequence"/>
</dbReference>
<proteinExistence type="predicted"/>
<dbReference type="SUPFAM" id="SSF89372">
    <property type="entry name" value="Fucose-specific lectin"/>
    <property type="match status" value="1"/>
</dbReference>
<evidence type="ECO:0000313" key="3">
    <source>
        <dbReference type="Proteomes" id="UP000656881"/>
    </source>
</evidence>
<evidence type="ECO:0008006" key="4">
    <source>
        <dbReference type="Google" id="ProtNLM"/>
    </source>
</evidence>
<gene>
    <name evidence="2" type="ORF">GCM10012286_80190</name>
</gene>
<keyword evidence="3" id="KW-1185">Reference proteome</keyword>
<sequence length="565" mass="59148">MSLVRQMLAPPAGRTTADTDPLAFDLAVTPDPLRVSPSEGDPATGDLIVVASLASPAPVECRSFTVTLKVGPGGGDLCSSMTGVTGTISLAGWTGTVNAAAGTVTFAPGSGAPAQAEFRSETGVTFQVMGLPVNQRVGVSQVDISASWRPLGTTSWQEQVTRLETGKFPLGFHLRSLAAEPLSVPRGGSVTLSWDASAATALSLYYDGEPHPVTGQTSVTVPDLKQTTYFHLRAVAQDGAGSVERTLSVMVHVPDPELSVGRVIVHGTLQAQGIGSASTGAPLVVPQRLPALVDMVSDASGNTWEPLLFSRSALPAGNPAAAVAPVFGQRVELVHQPLGSAELVWSTFDAYAWVRVEAPFGPGADPCLAYERDSLWCAYRDGGGTVQIRKAGYHAWGVPEPVPGSGTTQFRPALVHNGDRRFLAVTDSTAKAPLYWLHRFTTWTTPQRLPGAAANGAPALGVLGSVTVCVYRSGGGHQVVYDDSDPTLLAARWVAGPTLSGPTPAGPPSLVTLGSTLYCAYRDTSGHIQLHGYDGTTWTSRPPLTSRTYTHDPALMAFRGALWLV</sequence>
<dbReference type="Gene3D" id="2.120.10.70">
    <property type="entry name" value="Fucose-specific lectin"/>
    <property type="match status" value="1"/>
</dbReference>
<evidence type="ECO:0000256" key="1">
    <source>
        <dbReference type="SAM" id="MobiDB-lite"/>
    </source>
</evidence>
<accession>A0ABQ2MXD8</accession>
<dbReference type="RefSeq" id="WP_189177636.1">
    <property type="nucleotide sequence ID" value="NZ_BMNG01000027.1"/>
</dbReference>
<feature type="region of interest" description="Disordered" evidence="1">
    <location>
        <begin position="1"/>
        <end position="20"/>
    </location>
</feature>
<name>A0ABQ2MXD8_9ACTN</name>
<comment type="caution">
    <text evidence="2">The sequence shown here is derived from an EMBL/GenBank/DDBJ whole genome shotgun (WGS) entry which is preliminary data.</text>
</comment>